<evidence type="ECO:0000256" key="4">
    <source>
        <dbReference type="ARBA" id="ARBA00011870"/>
    </source>
</evidence>
<dbReference type="PANTHER" id="PTHR44758:SF1">
    <property type="entry name" value="NAD(P) TRANSHYDROGENASE SUBUNIT BETA"/>
    <property type="match status" value="1"/>
</dbReference>
<comment type="subunit">
    <text evidence="4">Heterodimer of an alpha and a beta chain.</text>
</comment>
<dbReference type="Pfam" id="PF02233">
    <property type="entry name" value="PNTB"/>
    <property type="match status" value="1"/>
</dbReference>
<feature type="transmembrane region" description="Helical" evidence="17">
    <location>
        <begin position="6"/>
        <end position="24"/>
    </location>
</feature>
<keyword evidence="10 16" id="KW-0521">NADP</keyword>
<dbReference type="OMA" id="NDVVNPQ"/>
<dbReference type="PIRSF" id="PIRSF000204">
    <property type="entry name" value="PNTB"/>
    <property type="match status" value="1"/>
</dbReference>
<evidence type="ECO:0000256" key="15">
    <source>
        <dbReference type="ARBA" id="ARBA00048202"/>
    </source>
</evidence>
<dbReference type="GO" id="GO:0005886">
    <property type="term" value="C:plasma membrane"/>
    <property type="evidence" value="ECO:0007669"/>
    <property type="project" value="UniProtKB-SubCell"/>
</dbReference>
<dbReference type="GO" id="GO:0016491">
    <property type="term" value="F:oxidoreductase activity"/>
    <property type="evidence" value="ECO:0007669"/>
    <property type="project" value="UniProtKB-KW"/>
</dbReference>
<sequence length="489" mass="51062">MNHGIVTAAYIVAAIFFIFSLAGLSRQESAKNGNLYGIIGMAIALVATLYGDSAGLGYILLAMVIGAAIGVHKARKVEMTQMPELIALLHSFVGLAAVLVGISSYAAPGDVAPEMHTIHLVEVFIGIFIGAVTFTGSLVAFGKLNGKISSKPLQLPHKHTLNLAALAASLVLLIVFLQNSHAQEVTETLYRMVNGKPEAAAVISHGANSGIAITALTIMTLIALAFGWHLVASIGGADMPVVVSMLNSYSGWAAAAAGFMLSNDLLIVTGALVGSSGAILSYIMCKAMNRSFISVIAGGFGTDGSAASGSEEVGEYREVQPADVADMLKNAHSVIITPGYGMAVAQAQYPVAEITELLRKQGVNVRFGIHPVAGRLPGHMNVLLAEAKVPYDIVLEMDEINEDFPDTDVVLVIGANDTVNPAAQTDPNSPIAGMPVLEVWKAANVVVFKRSMNTGYAGVQNPLFFNENSVMCFGDAKATVDAILAALRG</sequence>
<gene>
    <name evidence="19" type="ORF">CHUV0807_0396</name>
</gene>
<keyword evidence="13 16" id="KW-0520">NAD</keyword>
<comment type="similarity">
    <text evidence="3 16">Belongs to the PNT beta subunit family.</text>
</comment>
<dbReference type="InterPro" id="IPR012136">
    <property type="entry name" value="NADH_DH_b"/>
</dbReference>
<evidence type="ECO:0000259" key="18">
    <source>
        <dbReference type="Pfam" id="PF02233"/>
    </source>
</evidence>
<name>A0A1C3H2H6_9GAMM</name>
<evidence type="ECO:0000256" key="13">
    <source>
        <dbReference type="ARBA" id="ARBA00023027"/>
    </source>
</evidence>
<evidence type="ECO:0000256" key="1">
    <source>
        <dbReference type="ARBA" id="ARBA00003943"/>
    </source>
</evidence>
<dbReference type="EMBL" id="FKLO01000017">
    <property type="protein sequence ID" value="SAM58154.1"/>
    <property type="molecule type" value="Genomic_DNA"/>
</dbReference>
<organism evidence="19 20">
    <name type="scientific">Cardiobacterium hominis</name>
    <dbReference type="NCBI Taxonomy" id="2718"/>
    <lineage>
        <taxon>Bacteria</taxon>
        <taxon>Pseudomonadati</taxon>
        <taxon>Pseudomonadota</taxon>
        <taxon>Gammaproteobacteria</taxon>
        <taxon>Cardiobacteriales</taxon>
        <taxon>Cardiobacteriaceae</taxon>
        <taxon>Cardiobacterium</taxon>
    </lineage>
</organism>
<dbReference type="FunFam" id="3.40.50.1220:FF:000002">
    <property type="entry name" value="NAD(P) transhydrogenase subunit beta"/>
    <property type="match status" value="1"/>
</dbReference>
<dbReference type="Gene3D" id="3.40.50.1220">
    <property type="entry name" value="TPP-binding domain"/>
    <property type="match status" value="1"/>
</dbReference>
<evidence type="ECO:0000256" key="8">
    <source>
        <dbReference type="ARBA" id="ARBA00022519"/>
    </source>
</evidence>
<feature type="transmembrane region" description="Helical" evidence="17">
    <location>
        <begin position="199"/>
        <end position="227"/>
    </location>
</feature>
<keyword evidence="12 17" id="KW-1133">Transmembrane helix</keyword>
<dbReference type="PANTHER" id="PTHR44758">
    <property type="entry name" value="NAD(P) TRANSHYDROGENASE SUBUNIT BETA"/>
    <property type="match status" value="1"/>
</dbReference>
<feature type="transmembrane region" description="Helical" evidence="17">
    <location>
        <begin position="118"/>
        <end position="141"/>
    </location>
</feature>
<proteinExistence type="inferred from homology"/>
<feature type="transmembrane region" description="Helical" evidence="17">
    <location>
        <begin position="161"/>
        <end position="179"/>
    </location>
</feature>
<evidence type="ECO:0000256" key="14">
    <source>
        <dbReference type="ARBA" id="ARBA00023136"/>
    </source>
</evidence>
<comment type="catalytic activity">
    <reaction evidence="15 16">
        <text>NAD(+) + NADPH + H(+)(in) = NADH + NADP(+) + H(+)(out)</text>
        <dbReference type="Rhea" id="RHEA:47992"/>
        <dbReference type="ChEBI" id="CHEBI:15378"/>
        <dbReference type="ChEBI" id="CHEBI:57540"/>
        <dbReference type="ChEBI" id="CHEBI:57783"/>
        <dbReference type="ChEBI" id="CHEBI:57945"/>
        <dbReference type="ChEBI" id="CHEBI:58349"/>
        <dbReference type="EC" id="7.1.1.1"/>
    </reaction>
</comment>
<dbReference type="GO" id="GO:0050661">
    <property type="term" value="F:NADP binding"/>
    <property type="evidence" value="ECO:0007669"/>
    <property type="project" value="InterPro"/>
</dbReference>
<evidence type="ECO:0000256" key="7">
    <source>
        <dbReference type="ARBA" id="ARBA00022475"/>
    </source>
</evidence>
<dbReference type="GO" id="GO:0008750">
    <property type="term" value="F:proton-translocating NAD(P)+ transhydrogenase activity"/>
    <property type="evidence" value="ECO:0007669"/>
    <property type="project" value="UniProtKB-EC"/>
</dbReference>
<keyword evidence="11 16" id="KW-1278">Translocase</keyword>
<comment type="subcellular location">
    <subcellularLocation>
        <location evidence="2">Cell inner membrane</location>
        <topology evidence="2">Multi-pass membrane protein</topology>
    </subcellularLocation>
</comment>
<protein>
    <recommendedName>
        <fullName evidence="6 16">NAD(P) transhydrogenase subunit beta</fullName>
        <ecNumber evidence="5 16">7.1.1.1</ecNumber>
    </recommendedName>
    <alternativeName>
        <fullName evidence="16">Nicotinamide nucleotide transhydrogenase subunit beta</fullName>
    </alternativeName>
</protein>
<dbReference type="GeneID" id="84789429"/>
<feature type="transmembrane region" description="Helical" evidence="17">
    <location>
        <begin position="265"/>
        <end position="285"/>
    </location>
</feature>
<feature type="transmembrane region" description="Helical" evidence="17">
    <location>
        <begin position="86"/>
        <end position="106"/>
    </location>
</feature>
<keyword evidence="14 16" id="KW-0472">Membrane</keyword>
<evidence type="ECO:0000256" key="5">
    <source>
        <dbReference type="ARBA" id="ARBA00012943"/>
    </source>
</evidence>
<keyword evidence="19" id="KW-0560">Oxidoreductase</keyword>
<keyword evidence="8 16" id="KW-0997">Cell inner membrane</keyword>
<dbReference type="EC" id="7.1.1.1" evidence="5 16"/>
<keyword evidence="7 16" id="KW-1003">Cell membrane</keyword>
<accession>A0A1C3H2H6</accession>
<keyword evidence="9 17" id="KW-0812">Transmembrane</keyword>
<evidence type="ECO:0000313" key="20">
    <source>
        <dbReference type="Proteomes" id="UP000190837"/>
    </source>
</evidence>
<dbReference type="Proteomes" id="UP000190837">
    <property type="component" value="Unassembled WGS sequence"/>
</dbReference>
<evidence type="ECO:0000256" key="11">
    <source>
        <dbReference type="ARBA" id="ARBA00022967"/>
    </source>
</evidence>
<evidence type="ECO:0000256" key="3">
    <source>
        <dbReference type="ARBA" id="ARBA00007919"/>
    </source>
</evidence>
<evidence type="ECO:0000256" key="9">
    <source>
        <dbReference type="ARBA" id="ARBA00022692"/>
    </source>
</evidence>
<evidence type="ECO:0000256" key="6">
    <source>
        <dbReference type="ARBA" id="ARBA00014581"/>
    </source>
</evidence>
<evidence type="ECO:0000256" key="2">
    <source>
        <dbReference type="ARBA" id="ARBA00004429"/>
    </source>
</evidence>
<dbReference type="InterPro" id="IPR034300">
    <property type="entry name" value="PNTB-like"/>
</dbReference>
<evidence type="ECO:0000256" key="10">
    <source>
        <dbReference type="ARBA" id="ARBA00022857"/>
    </source>
</evidence>
<reference evidence="20" key="1">
    <citation type="submission" date="2016-04" db="EMBL/GenBank/DDBJ databases">
        <authorList>
            <person name="Tagini F."/>
        </authorList>
    </citation>
    <scope>NUCLEOTIDE SEQUENCE [LARGE SCALE GENOMIC DNA]</scope>
    <source>
        <strain evidence="20">CHUV0807</strain>
    </source>
</reference>
<dbReference type="SUPFAM" id="SSF52467">
    <property type="entry name" value="DHS-like NAD/FAD-binding domain"/>
    <property type="match status" value="1"/>
</dbReference>
<feature type="transmembrane region" description="Helical" evidence="17">
    <location>
        <begin position="239"/>
        <end position="259"/>
    </location>
</feature>
<dbReference type="InterPro" id="IPR029035">
    <property type="entry name" value="DHS-like_NAD/FAD-binding_dom"/>
</dbReference>
<evidence type="ECO:0000256" key="17">
    <source>
        <dbReference type="SAM" id="Phobius"/>
    </source>
</evidence>
<dbReference type="RefSeq" id="WP_004139537.1">
    <property type="nucleotide sequence ID" value="NZ_CAUQEP010000038.1"/>
</dbReference>
<feature type="transmembrane region" description="Helical" evidence="17">
    <location>
        <begin position="56"/>
        <end position="74"/>
    </location>
</feature>
<comment type="function">
    <text evidence="1 16">The transhydrogenation between NADH and NADP is coupled to respiration and ATP hydrolysis and functions as a proton pump across the membrane.</text>
</comment>
<evidence type="ECO:0000256" key="16">
    <source>
        <dbReference type="PIRNR" id="PIRNR000204"/>
    </source>
</evidence>
<dbReference type="AlphaFoldDB" id="A0A1C3H2H6"/>
<feature type="transmembrane region" description="Helical" evidence="17">
    <location>
        <begin position="33"/>
        <end position="50"/>
    </location>
</feature>
<feature type="domain" description="NADP transhydrogenase beta-like" evidence="18">
    <location>
        <begin position="7"/>
        <end position="485"/>
    </location>
</feature>
<evidence type="ECO:0000313" key="19">
    <source>
        <dbReference type="EMBL" id="SAM58154.1"/>
    </source>
</evidence>
<evidence type="ECO:0000256" key="12">
    <source>
        <dbReference type="ARBA" id="ARBA00022989"/>
    </source>
</evidence>